<evidence type="ECO:0000313" key="1">
    <source>
        <dbReference type="EMBL" id="AIY67219.1"/>
    </source>
</evidence>
<evidence type="ECO:0000313" key="2">
    <source>
        <dbReference type="Proteomes" id="UP000030341"/>
    </source>
</evidence>
<dbReference type="KEGG" id="pseo:OM33_19375"/>
<dbReference type="HOGENOM" id="CLU_047227_0_0_6"/>
<proteinExistence type="predicted"/>
<keyword evidence="2" id="KW-1185">Reference proteome</keyword>
<dbReference type="PANTHER" id="PTHR39431:SF1">
    <property type="entry name" value="FRPA_C-RELATED PROTEIN"/>
    <property type="match status" value="1"/>
</dbReference>
<evidence type="ECO:0008006" key="3">
    <source>
        <dbReference type="Google" id="ProtNLM"/>
    </source>
</evidence>
<dbReference type="Proteomes" id="UP000030341">
    <property type="component" value="Chromosome 2"/>
</dbReference>
<dbReference type="PANTHER" id="PTHR39431">
    <property type="entry name" value="FRPA/C-RELATED PROTEIN"/>
    <property type="match status" value="1"/>
</dbReference>
<reference evidence="1 2" key="1">
    <citation type="submission" date="2014-11" db="EMBL/GenBank/DDBJ databases">
        <title>Complete Genome Sequence of Pseudoalteromonas sp. Strain OCN003 Isolated from Kaneohe Bay, Oahu, Hawaii.</title>
        <authorList>
            <person name="Beurmann S."/>
            <person name="Videau P."/>
            <person name="Ushijima B."/>
            <person name="Smith A.M."/>
            <person name="Aeby G.S."/>
            <person name="Callahan S.M."/>
            <person name="Belcaid M."/>
        </authorList>
    </citation>
    <scope>NUCLEOTIDE SEQUENCE [LARGE SCALE GENOMIC DNA]</scope>
    <source>
        <strain evidence="1 2">OCN003</strain>
    </source>
</reference>
<dbReference type="AlphaFoldDB" id="A0A0A7EKP8"/>
<dbReference type="OrthoDB" id="1676884at2"/>
<sequence>MKIDSSAVTLENHHVSEFVKKRIETPIASTAEGQINEVQDQHATLEMKDNAKVMILKLLVQKLAGKDIEWFNSNDIEHMHSTTKTLPTTQNDSEQQGPIKVIVEELHHEHQANSLKMSGKLTTVAGRDISFEFKLNFEQNYTEYQRSIETINMKDPLVISFTNKPVALGESSYQFDIDADGNKDTITQLEKGYGYLAFDRNNNGKIDDGQELFGALSGNGFAELSQYDEDGNGFIDENDVIFDSLKVWIKNNQKDKLISLNEANIGAIATQSVNSPLNIRNGNGELKGAIRESSFYLNNDGNVGLIQQIDFVV</sequence>
<dbReference type="PROSITE" id="PS00018">
    <property type="entry name" value="EF_HAND_1"/>
    <property type="match status" value="1"/>
</dbReference>
<dbReference type="InterPro" id="IPR018247">
    <property type="entry name" value="EF_Hand_1_Ca_BS"/>
</dbReference>
<dbReference type="STRING" id="1348114.OM33_19375"/>
<organism evidence="1 2">
    <name type="scientific">Pseudoalteromonas piratica</name>
    <dbReference type="NCBI Taxonomy" id="1348114"/>
    <lineage>
        <taxon>Bacteria</taxon>
        <taxon>Pseudomonadati</taxon>
        <taxon>Pseudomonadota</taxon>
        <taxon>Gammaproteobacteria</taxon>
        <taxon>Alteromonadales</taxon>
        <taxon>Pseudoalteromonadaceae</taxon>
        <taxon>Pseudoalteromonas</taxon>
    </lineage>
</organism>
<dbReference type="eggNOG" id="COG2931">
    <property type="taxonomic scope" value="Bacteria"/>
</dbReference>
<gene>
    <name evidence="1" type="ORF">OM33_19375</name>
</gene>
<name>A0A0A7EKP8_9GAMM</name>
<dbReference type="EMBL" id="CP009889">
    <property type="protein sequence ID" value="AIY67219.1"/>
    <property type="molecule type" value="Genomic_DNA"/>
</dbReference>
<protein>
    <recommendedName>
        <fullName evidence="3">EF-hand domain-containing protein</fullName>
    </recommendedName>
</protein>
<dbReference type="RefSeq" id="WP_040136024.1">
    <property type="nucleotide sequence ID" value="NZ_CP009889.1"/>
</dbReference>
<accession>A0A0A7EKP8</accession>